<comment type="caution">
    <text evidence="2">The sequence shown here is derived from an EMBL/GenBank/DDBJ whole genome shotgun (WGS) entry which is preliminary data.</text>
</comment>
<sequence>MAKVKGLDGSLMPPCKTVLLEQIKRANSICSIWNKATASNPIAFAPNNNGWSLVDNKYSICWFQGDCTPSSLDDMLVNESDETSDDEPEYESEVESDSDNSADEN</sequence>
<protein>
    <submittedName>
        <fullName evidence="2">Uncharacterized protein</fullName>
    </submittedName>
</protein>
<evidence type="ECO:0000256" key="1">
    <source>
        <dbReference type="SAM" id="MobiDB-lite"/>
    </source>
</evidence>
<dbReference type="AlphaFoldDB" id="A0AAD5PT91"/>
<keyword evidence="3" id="KW-1185">Reference proteome</keyword>
<reference evidence="2 3" key="1">
    <citation type="submission" date="2022-05" db="EMBL/GenBank/DDBJ databases">
        <title>A multi-omics perspective on studying reproductive biology in Daphnia sinensis.</title>
        <authorList>
            <person name="Jia J."/>
        </authorList>
    </citation>
    <scope>NUCLEOTIDE SEQUENCE [LARGE SCALE GENOMIC DNA]</scope>
    <source>
        <strain evidence="2 3">WSL</strain>
    </source>
</reference>
<name>A0AAD5PT91_9CRUS</name>
<accession>A0AAD5PT91</accession>
<feature type="compositionally biased region" description="Acidic residues" evidence="1">
    <location>
        <begin position="79"/>
        <end position="105"/>
    </location>
</feature>
<dbReference type="EMBL" id="WJBH02000007">
    <property type="protein sequence ID" value="KAI9556019.1"/>
    <property type="molecule type" value="Genomic_DNA"/>
</dbReference>
<feature type="region of interest" description="Disordered" evidence="1">
    <location>
        <begin position="73"/>
        <end position="105"/>
    </location>
</feature>
<evidence type="ECO:0000313" key="2">
    <source>
        <dbReference type="EMBL" id="KAI9556019.1"/>
    </source>
</evidence>
<dbReference type="Proteomes" id="UP000820818">
    <property type="component" value="Linkage Group LG7"/>
</dbReference>
<proteinExistence type="predicted"/>
<organism evidence="2 3">
    <name type="scientific">Daphnia sinensis</name>
    <dbReference type="NCBI Taxonomy" id="1820382"/>
    <lineage>
        <taxon>Eukaryota</taxon>
        <taxon>Metazoa</taxon>
        <taxon>Ecdysozoa</taxon>
        <taxon>Arthropoda</taxon>
        <taxon>Crustacea</taxon>
        <taxon>Branchiopoda</taxon>
        <taxon>Diplostraca</taxon>
        <taxon>Cladocera</taxon>
        <taxon>Anomopoda</taxon>
        <taxon>Daphniidae</taxon>
        <taxon>Daphnia</taxon>
        <taxon>Daphnia similis group</taxon>
    </lineage>
</organism>
<gene>
    <name evidence="2" type="ORF">GHT06_018585</name>
</gene>
<evidence type="ECO:0000313" key="3">
    <source>
        <dbReference type="Proteomes" id="UP000820818"/>
    </source>
</evidence>